<accession>A0A401XKQ2</accession>
<dbReference type="InterPro" id="IPR041719">
    <property type="entry name" value="Ferritin_prok"/>
</dbReference>
<keyword evidence="3 6" id="KW-0479">Metal-binding</keyword>
<dbReference type="PANTHER" id="PTHR11431">
    <property type="entry name" value="FERRITIN"/>
    <property type="match status" value="1"/>
</dbReference>
<dbReference type="GO" id="GO:0008199">
    <property type="term" value="F:ferric iron binding"/>
    <property type="evidence" value="ECO:0007669"/>
    <property type="project" value="InterPro"/>
</dbReference>
<dbReference type="CDD" id="cd01055">
    <property type="entry name" value="Nonheme_Ferritin"/>
    <property type="match status" value="1"/>
</dbReference>
<evidence type="ECO:0000313" key="10">
    <source>
        <dbReference type="Proteomes" id="UP000286715"/>
    </source>
</evidence>
<dbReference type="PROSITE" id="PS50905">
    <property type="entry name" value="FERRITIN_LIKE"/>
    <property type="match status" value="1"/>
</dbReference>
<keyword evidence="2 7" id="KW-0409">Iron storage</keyword>
<protein>
    <recommendedName>
        <fullName evidence="7">Ferritin</fullName>
        <ecNumber evidence="7">1.16.3.2</ecNumber>
    </recommendedName>
</protein>
<organism evidence="9 10">
    <name type="scientific">Thermaurantimonas aggregans</name>
    <dbReference type="NCBI Taxonomy" id="2173829"/>
    <lineage>
        <taxon>Bacteria</taxon>
        <taxon>Pseudomonadati</taxon>
        <taxon>Bacteroidota</taxon>
        <taxon>Flavobacteriia</taxon>
        <taxon>Flavobacteriales</taxon>
        <taxon>Schleiferiaceae</taxon>
        <taxon>Thermaurantimonas</taxon>
    </lineage>
</organism>
<dbReference type="EMBL" id="BHZE01000008">
    <property type="protein sequence ID" value="GCD77606.1"/>
    <property type="molecule type" value="Genomic_DNA"/>
</dbReference>
<dbReference type="GO" id="GO:0005737">
    <property type="term" value="C:cytoplasm"/>
    <property type="evidence" value="ECO:0007669"/>
    <property type="project" value="UniProtKB-SubCell"/>
</dbReference>
<feature type="domain" description="Ferritin-like diiron" evidence="8">
    <location>
        <begin position="1"/>
        <end position="145"/>
    </location>
</feature>
<dbReference type="InterPro" id="IPR001519">
    <property type="entry name" value="Ferritin"/>
</dbReference>
<proteinExistence type="inferred from homology"/>
<evidence type="ECO:0000256" key="3">
    <source>
        <dbReference type="ARBA" id="ARBA00022723"/>
    </source>
</evidence>
<dbReference type="EC" id="1.16.3.2" evidence="7"/>
<dbReference type="Pfam" id="PF00210">
    <property type="entry name" value="Ferritin"/>
    <property type="match status" value="1"/>
</dbReference>
<dbReference type="GO" id="GO:0016491">
    <property type="term" value="F:oxidoreductase activity"/>
    <property type="evidence" value="ECO:0007669"/>
    <property type="project" value="UniProtKB-KW"/>
</dbReference>
<keyword evidence="5 6" id="KW-0408">Iron</keyword>
<dbReference type="InterPro" id="IPR008331">
    <property type="entry name" value="Ferritin_DPS_dom"/>
</dbReference>
<comment type="caution">
    <text evidence="9">The sequence shown here is derived from an EMBL/GenBank/DDBJ whole genome shotgun (WGS) entry which is preliminary data.</text>
</comment>
<comment type="subcellular location">
    <subcellularLocation>
        <location evidence="7">Cytoplasm</location>
    </subcellularLocation>
</comment>
<dbReference type="PANTHER" id="PTHR11431:SF127">
    <property type="entry name" value="BACTERIAL NON-HEME FERRITIN"/>
    <property type="match status" value="1"/>
</dbReference>
<feature type="binding site" evidence="6">
    <location>
        <position position="17"/>
    </location>
    <ligand>
        <name>Fe cation</name>
        <dbReference type="ChEBI" id="CHEBI:24875"/>
        <label>1</label>
    </ligand>
</feature>
<evidence type="ECO:0000256" key="4">
    <source>
        <dbReference type="ARBA" id="ARBA00023002"/>
    </source>
</evidence>
<evidence type="ECO:0000256" key="6">
    <source>
        <dbReference type="PIRSR" id="PIRSR601519-1"/>
    </source>
</evidence>
<dbReference type="OrthoDB" id="9801481at2"/>
<feature type="binding site" evidence="6">
    <location>
        <position position="50"/>
    </location>
    <ligand>
        <name>Fe cation</name>
        <dbReference type="ChEBI" id="CHEBI:24875"/>
        <label>1</label>
    </ligand>
</feature>
<evidence type="ECO:0000256" key="2">
    <source>
        <dbReference type="ARBA" id="ARBA00022434"/>
    </source>
</evidence>
<comment type="function">
    <text evidence="7">Iron-storage protein.</text>
</comment>
<dbReference type="GO" id="GO:0008198">
    <property type="term" value="F:ferrous iron binding"/>
    <property type="evidence" value="ECO:0007669"/>
    <property type="project" value="TreeGrafter"/>
</dbReference>
<gene>
    <name evidence="9" type="primary">ftn</name>
    <name evidence="9" type="ORF">JCM31826_10880</name>
</gene>
<dbReference type="Proteomes" id="UP000286715">
    <property type="component" value="Unassembled WGS sequence"/>
</dbReference>
<name>A0A401XKQ2_9FLAO</name>
<reference evidence="9 10" key="1">
    <citation type="submission" date="2018-11" db="EMBL/GenBank/DDBJ databases">
        <title>Schleiferia aggregans sp. nov., a moderately thermophilic heterotrophic bacterium isolated from microbial mats at a terrestrial hot spring.</title>
        <authorList>
            <person name="Iino T."/>
            <person name="Ohkuma M."/>
            <person name="Haruta S."/>
        </authorList>
    </citation>
    <scope>NUCLEOTIDE SEQUENCE [LARGE SCALE GENOMIC DNA]</scope>
    <source>
        <strain evidence="9 10">LA</strain>
    </source>
</reference>
<evidence type="ECO:0000256" key="7">
    <source>
        <dbReference type="RuleBase" id="RU361145"/>
    </source>
</evidence>
<dbReference type="InterPro" id="IPR009040">
    <property type="entry name" value="Ferritin-like_diiron"/>
</dbReference>
<feature type="binding site" evidence="6">
    <location>
        <position position="127"/>
    </location>
    <ligand>
        <name>Fe cation</name>
        <dbReference type="ChEBI" id="CHEBI:24875"/>
        <label>1</label>
    </ligand>
</feature>
<dbReference type="GO" id="GO:0006879">
    <property type="term" value="P:intracellular iron ion homeostasis"/>
    <property type="evidence" value="ECO:0007669"/>
    <property type="project" value="UniProtKB-KW"/>
</dbReference>
<keyword evidence="10" id="KW-1185">Reference proteome</keyword>
<evidence type="ECO:0000259" key="8">
    <source>
        <dbReference type="PROSITE" id="PS50905"/>
    </source>
</evidence>
<keyword evidence="7" id="KW-0963">Cytoplasm</keyword>
<dbReference type="RefSeq" id="WP_124397669.1">
    <property type="nucleotide sequence ID" value="NZ_BHZE01000008.1"/>
</dbReference>
<comment type="similarity">
    <text evidence="1 7">Belongs to the ferritin family. Prokaryotic subfamily.</text>
</comment>
<evidence type="ECO:0000313" key="9">
    <source>
        <dbReference type="EMBL" id="GCD77606.1"/>
    </source>
</evidence>
<feature type="binding site" evidence="6">
    <location>
        <position position="94"/>
    </location>
    <ligand>
        <name>Fe cation</name>
        <dbReference type="ChEBI" id="CHEBI:24875"/>
        <label>1</label>
    </ligand>
</feature>
<dbReference type="InterPro" id="IPR012347">
    <property type="entry name" value="Ferritin-like"/>
</dbReference>
<dbReference type="SUPFAM" id="SSF47240">
    <property type="entry name" value="Ferritin-like"/>
    <property type="match status" value="1"/>
</dbReference>
<comment type="catalytic activity">
    <reaction evidence="7">
        <text>4 Fe(2+) + O2 + 6 H2O = 4 iron(III) oxide-hydroxide + 12 H(+)</text>
        <dbReference type="Rhea" id="RHEA:11972"/>
        <dbReference type="ChEBI" id="CHEBI:15377"/>
        <dbReference type="ChEBI" id="CHEBI:15378"/>
        <dbReference type="ChEBI" id="CHEBI:15379"/>
        <dbReference type="ChEBI" id="CHEBI:29033"/>
        <dbReference type="ChEBI" id="CHEBI:78619"/>
        <dbReference type="EC" id="1.16.3.2"/>
    </reaction>
</comment>
<dbReference type="InterPro" id="IPR009078">
    <property type="entry name" value="Ferritin-like_SF"/>
</dbReference>
<feature type="binding site" evidence="6">
    <location>
        <position position="53"/>
    </location>
    <ligand>
        <name>Fe cation</name>
        <dbReference type="ChEBI" id="CHEBI:24875"/>
        <label>1</label>
    </ligand>
</feature>
<evidence type="ECO:0000256" key="1">
    <source>
        <dbReference type="ARBA" id="ARBA00006950"/>
    </source>
</evidence>
<dbReference type="Gene3D" id="1.20.1260.10">
    <property type="match status" value="1"/>
</dbReference>
<dbReference type="AlphaFoldDB" id="A0A401XKQ2"/>
<dbReference type="GO" id="GO:0006826">
    <property type="term" value="P:iron ion transport"/>
    <property type="evidence" value="ECO:0007669"/>
    <property type="project" value="InterPro"/>
</dbReference>
<keyword evidence="4" id="KW-0560">Oxidoreductase</keyword>
<evidence type="ECO:0000256" key="5">
    <source>
        <dbReference type="ARBA" id="ARBA00023004"/>
    </source>
</evidence>
<sequence>MIVESLEKLFNQQITVENAASTDYLKLAVWCASNGFDGASKFFFKQSDEERGHMLKLVHYLLEREGKVVIEPSKNQEQKIEGIFDVLQAFYHNELNVTKSVNALVSAATAAGDYGALQFLQWYVQEQHEEETQARSLIEKANLIGREGPYKYLIDQMLADAAAE</sequence>